<dbReference type="EMBL" id="CM056817">
    <property type="protein sequence ID" value="KAJ8621222.1"/>
    <property type="molecule type" value="Genomic_DNA"/>
</dbReference>
<accession>A0ACC2KJ82</accession>
<proteinExistence type="predicted"/>
<organism evidence="1 2">
    <name type="scientific">Persea americana</name>
    <name type="common">Avocado</name>
    <dbReference type="NCBI Taxonomy" id="3435"/>
    <lineage>
        <taxon>Eukaryota</taxon>
        <taxon>Viridiplantae</taxon>
        <taxon>Streptophyta</taxon>
        <taxon>Embryophyta</taxon>
        <taxon>Tracheophyta</taxon>
        <taxon>Spermatophyta</taxon>
        <taxon>Magnoliopsida</taxon>
        <taxon>Magnoliidae</taxon>
        <taxon>Laurales</taxon>
        <taxon>Lauraceae</taxon>
        <taxon>Persea</taxon>
    </lineage>
</organism>
<evidence type="ECO:0000313" key="2">
    <source>
        <dbReference type="Proteomes" id="UP001234297"/>
    </source>
</evidence>
<keyword evidence="2" id="KW-1185">Reference proteome</keyword>
<name>A0ACC2KJ82_PERAE</name>
<comment type="caution">
    <text evidence="1">The sequence shown here is derived from an EMBL/GenBank/DDBJ whole genome shotgun (WGS) entry which is preliminary data.</text>
</comment>
<dbReference type="Proteomes" id="UP001234297">
    <property type="component" value="Chromosome 9"/>
</dbReference>
<evidence type="ECO:0000313" key="1">
    <source>
        <dbReference type="EMBL" id="KAJ8621222.1"/>
    </source>
</evidence>
<sequence length="104" mass="12305">MWSKDICSDFFRRRLQLIFQRSSHSGFYCDLRQISSLFKLIAISTQELRMIDFDLLDKISRKNYITQSFQQWSSRETATKRRTSNEKSSQMGVSRVLHTSSLLS</sequence>
<reference evidence="1 2" key="1">
    <citation type="journal article" date="2022" name="Hortic Res">
        <title>A haplotype resolved chromosomal level avocado genome allows analysis of novel avocado genes.</title>
        <authorList>
            <person name="Nath O."/>
            <person name="Fletcher S.J."/>
            <person name="Hayward A."/>
            <person name="Shaw L.M."/>
            <person name="Masouleh A.K."/>
            <person name="Furtado A."/>
            <person name="Henry R.J."/>
            <person name="Mitter N."/>
        </authorList>
    </citation>
    <scope>NUCLEOTIDE SEQUENCE [LARGE SCALE GENOMIC DNA]</scope>
    <source>
        <strain evidence="2">cv. Hass</strain>
    </source>
</reference>
<protein>
    <submittedName>
        <fullName evidence="1">Uncharacterized protein</fullName>
    </submittedName>
</protein>
<gene>
    <name evidence="1" type="ORF">MRB53_029751</name>
</gene>